<dbReference type="InterPro" id="IPR008969">
    <property type="entry name" value="CarboxyPept-like_regulatory"/>
</dbReference>
<dbReference type="Proteomes" id="UP001449657">
    <property type="component" value="Chromosome"/>
</dbReference>
<feature type="signal peptide" evidence="1">
    <location>
        <begin position="1"/>
        <end position="22"/>
    </location>
</feature>
<organism evidence="2 3">
    <name type="scientific">Chitinophaga caseinilytica</name>
    <dbReference type="NCBI Taxonomy" id="2267521"/>
    <lineage>
        <taxon>Bacteria</taxon>
        <taxon>Pseudomonadati</taxon>
        <taxon>Bacteroidota</taxon>
        <taxon>Chitinophagia</taxon>
        <taxon>Chitinophagales</taxon>
        <taxon>Chitinophagaceae</taxon>
        <taxon>Chitinophaga</taxon>
    </lineage>
</organism>
<name>A0ABZ2Z679_9BACT</name>
<sequence>MKPIRLYLVTLLLTLTGRAAMAQTETPVTLRGQVTSFDGKLVLYPATIRNKNTGARVFSDQGGYYRISARQGDEIVVSFIGYVSDSVKVINLAGTQVANIRLNARERFLPQVEVSGKWNAYQLDSLARYEEFKPFLEAKEQTLVNTEKRSQGGFGLVLSPFTRGSREQKDLRKFKKLYEENERQQFMDYRYSKSFVSTVTGLKGDSLMRFTQAYTPSYEMLRTINQEDLIMWISVRAKQWRQNPAVRIKEND</sequence>
<accession>A0ABZ2Z679</accession>
<feature type="chain" id="PRO_5046017540" description="Carboxypeptidase-like protein" evidence="1">
    <location>
        <begin position="23"/>
        <end position="252"/>
    </location>
</feature>
<protein>
    <recommendedName>
        <fullName evidence="4">Carboxypeptidase-like protein</fullName>
    </recommendedName>
</protein>
<evidence type="ECO:0000256" key="1">
    <source>
        <dbReference type="SAM" id="SignalP"/>
    </source>
</evidence>
<dbReference type="EMBL" id="CP150096">
    <property type="protein sequence ID" value="WZN46181.1"/>
    <property type="molecule type" value="Genomic_DNA"/>
</dbReference>
<keyword evidence="1" id="KW-0732">Signal</keyword>
<keyword evidence="3" id="KW-1185">Reference proteome</keyword>
<reference evidence="2 3" key="1">
    <citation type="submission" date="2024-03" db="EMBL/GenBank/DDBJ databases">
        <title>Chitinophaga caseinilytica sp. nov., a casein hydrolysing bacterium isolated from forest soil.</title>
        <authorList>
            <person name="Lee D.S."/>
            <person name="Han D.M."/>
            <person name="Baek J.H."/>
            <person name="Choi D.G."/>
            <person name="Jeon J.H."/>
            <person name="Jeon C.O."/>
        </authorList>
    </citation>
    <scope>NUCLEOTIDE SEQUENCE [LARGE SCALE GENOMIC DNA]</scope>
    <source>
        <strain evidence="2 3">KACC 19118</strain>
    </source>
</reference>
<proteinExistence type="predicted"/>
<evidence type="ECO:0000313" key="3">
    <source>
        <dbReference type="Proteomes" id="UP001449657"/>
    </source>
</evidence>
<gene>
    <name evidence="2" type="ORF">WJU22_25130</name>
</gene>
<dbReference type="SUPFAM" id="SSF49464">
    <property type="entry name" value="Carboxypeptidase regulatory domain-like"/>
    <property type="match status" value="1"/>
</dbReference>
<evidence type="ECO:0000313" key="2">
    <source>
        <dbReference type="EMBL" id="WZN46181.1"/>
    </source>
</evidence>
<evidence type="ECO:0008006" key="4">
    <source>
        <dbReference type="Google" id="ProtNLM"/>
    </source>
</evidence>
<dbReference type="RefSeq" id="WP_341840921.1">
    <property type="nucleotide sequence ID" value="NZ_CP149792.1"/>
</dbReference>